<feature type="domain" description="Type II secretion system protein GspF" evidence="9">
    <location>
        <begin position="278"/>
        <end position="399"/>
    </location>
</feature>
<organism evidence="10 11">
    <name type="scientific">Limibacillus halophilus</name>
    <dbReference type="NCBI Taxonomy" id="1579333"/>
    <lineage>
        <taxon>Bacteria</taxon>
        <taxon>Pseudomonadati</taxon>
        <taxon>Pseudomonadota</taxon>
        <taxon>Alphaproteobacteria</taxon>
        <taxon>Rhodospirillales</taxon>
        <taxon>Rhodovibrionaceae</taxon>
        <taxon>Limibacillus</taxon>
    </lineage>
</organism>
<dbReference type="PANTHER" id="PTHR30012">
    <property type="entry name" value="GENERAL SECRETION PATHWAY PROTEIN"/>
    <property type="match status" value="1"/>
</dbReference>
<dbReference type="EMBL" id="JACHXA010000002">
    <property type="protein sequence ID" value="MBB3064704.1"/>
    <property type="molecule type" value="Genomic_DNA"/>
</dbReference>
<feature type="transmembrane region" description="Helical" evidence="8">
    <location>
        <begin position="381"/>
        <end position="404"/>
    </location>
</feature>
<feature type="transmembrane region" description="Helical" evidence="8">
    <location>
        <begin position="203"/>
        <end position="222"/>
    </location>
</feature>
<comment type="similarity">
    <text evidence="2">Belongs to the GSP F family.</text>
</comment>
<dbReference type="FunFam" id="1.20.81.30:FF:000001">
    <property type="entry name" value="Type II secretion system protein F"/>
    <property type="match status" value="1"/>
</dbReference>
<reference evidence="10 11" key="1">
    <citation type="submission" date="2020-08" db="EMBL/GenBank/DDBJ databases">
        <title>Genomic Encyclopedia of Type Strains, Phase III (KMG-III): the genomes of soil and plant-associated and newly described type strains.</title>
        <authorList>
            <person name="Whitman W."/>
        </authorList>
    </citation>
    <scope>NUCLEOTIDE SEQUENCE [LARGE SCALE GENOMIC DNA]</scope>
    <source>
        <strain evidence="10 11">CECT 8803</strain>
    </source>
</reference>
<evidence type="ECO:0000259" key="9">
    <source>
        <dbReference type="Pfam" id="PF00482"/>
    </source>
</evidence>
<keyword evidence="3" id="KW-1003">Cell membrane</keyword>
<keyword evidence="5 8" id="KW-0812">Transmembrane</keyword>
<dbReference type="PANTHER" id="PTHR30012:SF7">
    <property type="entry name" value="PROTEIN TRANSPORT PROTEIN HOFC HOMOLOG"/>
    <property type="match status" value="1"/>
</dbReference>
<evidence type="ECO:0000256" key="8">
    <source>
        <dbReference type="SAM" id="Phobius"/>
    </source>
</evidence>
<dbReference type="RefSeq" id="WP_183415503.1">
    <property type="nucleotide sequence ID" value="NZ_JACHXA010000002.1"/>
</dbReference>
<name>A0A839SSE4_9PROT</name>
<evidence type="ECO:0000313" key="10">
    <source>
        <dbReference type="EMBL" id="MBB3064704.1"/>
    </source>
</evidence>
<comment type="caution">
    <text evidence="10">The sequence shown here is derived from an EMBL/GenBank/DDBJ whole genome shotgun (WGS) entry which is preliminary data.</text>
</comment>
<comment type="subcellular location">
    <subcellularLocation>
        <location evidence="1">Cell inner membrane</location>
        <topology evidence="1">Multi-pass membrane protein</topology>
    </subcellularLocation>
</comment>
<feature type="domain" description="Type II secretion system protein GspF" evidence="9">
    <location>
        <begin position="75"/>
        <end position="198"/>
    </location>
</feature>
<evidence type="ECO:0000256" key="5">
    <source>
        <dbReference type="ARBA" id="ARBA00022692"/>
    </source>
</evidence>
<dbReference type="PRINTS" id="PR00812">
    <property type="entry name" value="BCTERIALGSPF"/>
</dbReference>
<accession>A0A839SSE4</accession>
<sequence length="409" mass="44366">MPLFRYQAIDPTGALIKGEMEARDGGTVIQRLQDQGHMPVEAEQVLQPDSPRSGGLGLSLPFRRGRVKRQDVTLFTRELAMLLKAGVALERALAILSQDVGGASLGRLVQGLRRDITEGDSFSEALANNPRSFPPIFVNMVTAAEASGTLELVLDRLADYRERAERLRETVIGAMLYPAILITASIVSLILLLVLVVPQFEQIFENAGAALPLATRVVIGIARTLESQGLVMLLVLLGALLALNQALRLPGFHLWWDQNLLRLPLLGALLRQLLAARFCRTFGTLLANGVDLPLALELSRDVASNRHAVEVIDEVILAVRQGQGLAQPMHEADILPGMAVQMLRVGEETGNLAPTALHVADVYERKVEQSLRRLFTILEPALIIGVGLLIAGIIVSILLAVVSVNDLAF</sequence>
<evidence type="ECO:0000256" key="7">
    <source>
        <dbReference type="ARBA" id="ARBA00023136"/>
    </source>
</evidence>
<dbReference type="AlphaFoldDB" id="A0A839SSE4"/>
<dbReference type="GO" id="GO:0015628">
    <property type="term" value="P:protein secretion by the type II secretion system"/>
    <property type="evidence" value="ECO:0007669"/>
    <property type="project" value="TreeGrafter"/>
</dbReference>
<evidence type="ECO:0000256" key="6">
    <source>
        <dbReference type="ARBA" id="ARBA00022989"/>
    </source>
</evidence>
<proteinExistence type="inferred from homology"/>
<keyword evidence="7 8" id="KW-0472">Membrane</keyword>
<dbReference type="Proteomes" id="UP000581135">
    <property type="component" value="Unassembled WGS sequence"/>
</dbReference>
<dbReference type="InterPro" id="IPR042094">
    <property type="entry name" value="T2SS_GspF_sf"/>
</dbReference>
<evidence type="ECO:0000256" key="4">
    <source>
        <dbReference type="ARBA" id="ARBA00022519"/>
    </source>
</evidence>
<keyword evidence="6 8" id="KW-1133">Transmembrane helix</keyword>
<evidence type="ECO:0000256" key="3">
    <source>
        <dbReference type="ARBA" id="ARBA00022475"/>
    </source>
</evidence>
<dbReference type="Pfam" id="PF00482">
    <property type="entry name" value="T2SSF"/>
    <property type="match status" value="2"/>
</dbReference>
<dbReference type="InterPro" id="IPR003004">
    <property type="entry name" value="GspF/PilC"/>
</dbReference>
<keyword evidence="11" id="KW-1185">Reference proteome</keyword>
<dbReference type="Gene3D" id="1.20.81.30">
    <property type="entry name" value="Type II secretion system (T2SS), domain F"/>
    <property type="match status" value="2"/>
</dbReference>
<feature type="transmembrane region" description="Helical" evidence="8">
    <location>
        <begin position="171"/>
        <end position="197"/>
    </location>
</feature>
<dbReference type="InterPro" id="IPR018076">
    <property type="entry name" value="T2SS_GspF_dom"/>
</dbReference>
<evidence type="ECO:0000256" key="2">
    <source>
        <dbReference type="ARBA" id="ARBA00005745"/>
    </source>
</evidence>
<keyword evidence="4" id="KW-0997">Cell inner membrane</keyword>
<protein>
    <submittedName>
        <fullName evidence="10">General secretion pathway protein F</fullName>
    </submittedName>
</protein>
<evidence type="ECO:0000256" key="1">
    <source>
        <dbReference type="ARBA" id="ARBA00004429"/>
    </source>
</evidence>
<gene>
    <name evidence="10" type="ORF">FHR98_000976</name>
</gene>
<feature type="transmembrane region" description="Helical" evidence="8">
    <location>
        <begin position="229"/>
        <end position="247"/>
    </location>
</feature>
<dbReference type="GO" id="GO:0005886">
    <property type="term" value="C:plasma membrane"/>
    <property type="evidence" value="ECO:0007669"/>
    <property type="project" value="UniProtKB-SubCell"/>
</dbReference>
<evidence type="ECO:0000313" key="11">
    <source>
        <dbReference type="Proteomes" id="UP000581135"/>
    </source>
</evidence>